<proteinExistence type="predicted"/>
<feature type="signal peptide" evidence="1">
    <location>
        <begin position="1"/>
        <end position="21"/>
    </location>
</feature>
<dbReference type="InterPro" id="IPR024278">
    <property type="entry name" value="DUF3823_N"/>
</dbReference>
<dbReference type="PROSITE" id="PS51257">
    <property type="entry name" value="PROKAR_LIPOPROTEIN"/>
    <property type="match status" value="1"/>
</dbReference>
<evidence type="ECO:0000313" key="4">
    <source>
        <dbReference type="Proteomes" id="UP000823603"/>
    </source>
</evidence>
<protein>
    <submittedName>
        <fullName evidence="3">DUF3823 domain-containing protein</fullName>
    </submittedName>
</protein>
<dbReference type="Pfam" id="PF12866">
    <property type="entry name" value="DUF3823"/>
    <property type="match status" value="1"/>
</dbReference>
<evidence type="ECO:0000256" key="1">
    <source>
        <dbReference type="SAM" id="SignalP"/>
    </source>
</evidence>
<feature type="domain" description="DUF3823" evidence="2">
    <location>
        <begin position="34"/>
        <end position="125"/>
    </location>
</feature>
<accession>A0A9D9IGE5</accession>
<feature type="chain" id="PRO_5039303576" evidence="1">
    <location>
        <begin position="22"/>
        <end position="274"/>
    </location>
</feature>
<dbReference type="AlphaFoldDB" id="A0A9D9IGE5"/>
<evidence type="ECO:0000259" key="2">
    <source>
        <dbReference type="Pfam" id="PF12866"/>
    </source>
</evidence>
<dbReference type="EMBL" id="JADIMB010000116">
    <property type="protein sequence ID" value="MBO8471675.1"/>
    <property type="molecule type" value="Genomic_DNA"/>
</dbReference>
<reference evidence="3" key="1">
    <citation type="submission" date="2020-10" db="EMBL/GenBank/DDBJ databases">
        <authorList>
            <person name="Gilroy R."/>
        </authorList>
    </citation>
    <scope>NUCLEOTIDE SEQUENCE</scope>
    <source>
        <strain evidence="3">B2-22910</strain>
    </source>
</reference>
<dbReference type="Gene3D" id="2.60.40.2060">
    <property type="match status" value="1"/>
</dbReference>
<keyword evidence="1" id="KW-0732">Signal</keyword>
<organism evidence="3 4">
    <name type="scientific">Candidatus Cryptobacteroides faecavium</name>
    <dbReference type="NCBI Taxonomy" id="2840762"/>
    <lineage>
        <taxon>Bacteria</taxon>
        <taxon>Pseudomonadati</taxon>
        <taxon>Bacteroidota</taxon>
        <taxon>Bacteroidia</taxon>
        <taxon>Bacteroidales</taxon>
        <taxon>Candidatus Cryptobacteroides</taxon>
    </lineage>
</organism>
<gene>
    <name evidence="3" type="ORF">IAB82_07785</name>
</gene>
<name>A0A9D9IGE5_9BACT</name>
<dbReference type="Gene3D" id="2.60.40.1120">
    <property type="entry name" value="Carboxypeptidase-like, regulatory domain"/>
    <property type="match status" value="1"/>
</dbReference>
<sequence>MKKTLFYITAASAILSLSSCAFFELDNYEAPSETLRGRVVDMDGNPVLTEQASEGIRVRFWDLTWEAQGHETLPVDFNCKPDGTFQNTKMFPGDYRVTVDGPFVPIVRDASDGTPIVNGAKEINIKEGEPCEIEFQVQPFLNVEFVGIPMVSEGVITAKVKVTRAISREDLNNTMAPTGNWNEDNANVTDIKLFIGYSSTMGNRNDDEYWTGTINFNGSEFDALEGQEIEITSLVEHPIPSGRHVFVRAAARINYQTANVQRYNYSEQLEVRIP</sequence>
<evidence type="ECO:0000313" key="3">
    <source>
        <dbReference type="EMBL" id="MBO8471675.1"/>
    </source>
</evidence>
<comment type="caution">
    <text evidence="3">The sequence shown here is derived from an EMBL/GenBank/DDBJ whole genome shotgun (WGS) entry which is preliminary data.</text>
</comment>
<reference evidence="3" key="2">
    <citation type="journal article" date="2021" name="PeerJ">
        <title>Extensive microbial diversity within the chicken gut microbiome revealed by metagenomics and culture.</title>
        <authorList>
            <person name="Gilroy R."/>
            <person name="Ravi A."/>
            <person name="Getino M."/>
            <person name="Pursley I."/>
            <person name="Horton D.L."/>
            <person name="Alikhan N.F."/>
            <person name="Baker D."/>
            <person name="Gharbi K."/>
            <person name="Hall N."/>
            <person name="Watson M."/>
            <person name="Adriaenssens E.M."/>
            <person name="Foster-Nyarko E."/>
            <person name="Jarju S."/>
            <person name="Secka A."/>
            <person name="Antonio M."/>
            <person name="Oren A."/>
            <person name="Chaudhuri R.R."/>
            <person name="La Ragione R."/>
            <person name="Hildebrand F."/>
            <person name="Pallen M.J."/>
        </authorList>
    </citation>
    <scope>NUCLEOTIDE SEQUENCE</scope>
    <source>
        <strain evidence="3">B2-22910</strain>
    </source>
</reference>
<dbReference type="Proteomes" id="UP000823603">
    <property type="component" value="Unassembled WGS sequence"/>
</dbReference>